<feature type="domain" description="ABC transporter" evidence="10">
    <location>
        <begin position="258"/>
        <end position="502"/>
    </location>
</feature>
<dbReference type="Gene3D" id="3.40.50.300">
    <property type="entry name" value="P-loop containing nucleotide triphosphate hydrolases"/>
    <property type="match status" value="2"/>
</dbReference>
<sequence length="511" mass="55120">MNALVSMSGIEKSFAGVPALSQASLKIAPGEVHALIGQNGAGKSTMIKVLTGVYDRDAGDVHLADVPSRISTPREAQESGIATIYQELNLVPLRSVTENIIMGYEPKRFGFLVDWREGNRRAREVLARFGIDIDVTEPLGNFSTAIQQLVAIARAVSLDAKLVIMDEPTSSLDASEVEVLFGVVRELKKQGVSVLYVSHFLDELFQICDRVTTMRDGRTVSTRNVQDTTKLEMIADMLGRNKDEIAAGGLTDFAGAKAKKGDIVLRVDSVSTGPRLMHFDLTLHRGEIVGLGGLLGSGRTEAARALFGVDGARSGAIELHGAAGQPSGPGDAIANGVGFLTEDRKAEGIIPDMSVRENMTLALLPKLASRGQIDFAREREIVQAFIDDLGIKAAHMDQPIRELSGGNQQKVLLARWLATQPDILILDEPTRGVDVGAKREIQSFIRSYVEKGFGVVLISSEFEELVEGADRIVVMHEGRSVKELTNPGVTENILVRALAHHEGGAGSWTEQ</sequence>
<feature type="domain" description="ABC transporter" evidence="10">
    <location>
        <begin position="5"/>
        <end position="241"/>
    </location>
</feature>
<protein>
    <submittedName>
        <fullName evidence="11">Ribose import ATP-binding protein RbsA</fullName>
        <ecNumber evidence="11">3.6.3.17</ecNumber>
    </submittedName>
</protein>
<gene>
    <name evidence="11" type="primary">rbsA_5</name>
    <name evidence="11" type="ORF">RUM4293_03636</name>
</gene>
<keyword evidence="8" id="KW-1278">Translocase</keyword>
<keyword evidence="5" id="KW-0677">Repeat</keyword>
<proteinExistence type="predicted"/>
<dbReference type="FunFam" id="3.40.50.300:FF:000127">
    <property type="entry name" value="Ribose import ATP-binding protein RbsA"/>
    <property type="match status" value="1"/>
</dbReference>
<dbReference type="InterPro" id="IPR017871">
    <property type="entry name" value="ABC_transporter-like_CS"/>
</dbReference>
<name>A0A0P1ESS5_9RHOB</name>
<dbReference type="PANTHER" id="PTHR43790">
    <property type="entry name" value="CARBOHYDRATE TRANSPORT ATP-BINDING PROTEIN MG119-RELATED"/>
    <property type="match status" value="1"/>
</dbReference>
<evidence type="ECO:0000256" key="5">
    <source>
        <dbReference type="ARBA" id="ARBA00022737"/>
    </source>
</evidence>
<dbReference type="PANTHER" id="PTHR43790:SF9">
    <property type="entry name" value="GALACTOFURANOSE TRANSPORTER ATP-BINDING PROTEIN YTFR"/>
    <property type="match status" value="1"/>
</dbReference>
<dbReference type="InterPro" id="IPR027417">
    <property type="entry name" value="P-loop_NTPase"/>
</dbReference>
<keyword evidence="11" id="KW-0378">Hydrolase</keyword>
<dbReference type="InterPro" id="IPR003439">
    <property type="entry name" value="ABC_transporter-like_ATP-bd"/>
</dbReference>
<evidence type="ECO:0000313" key="12">
    <source>
        <dbReference type="Proteomes" id="UP000050786"/>
    </source>
</evidence>
<keyword evidence="12" id="KW-1185">Reference proteome</keyword>
<accession>A0A0P1ESS5</accession>
<keyword evidence="4" id="KW-0762">Sugar transport</keyword>
<dbReference type="Proteomes" id="UP000050786">
    <property type="component" value="Unassembled WGS sequence"/>
</dbReference>
<evidence type="ECO:0000256" key="8">
    <source>
        <dbReference type="ARBA" id="ARBA00022967"/>
    </source>
</evidence>
<dbReference type="RefSeq" id="WP_261307906.1">
    <property type="nucleotide sequence ID" value="NZ_CYPS01000057.1"/>
</dbReference>
<evidence type="ECO:0000313" key="11">
    <source>
        <dbReference type="EMBL" id="CUH44730.1"/>
    </source>
</evidence>
<keyword evidence="9" id="KW-0472">Membrane</keyword>
<dbReference type="PROSITE" id="PS50893">
    <property type="entry name" value="ABC_TRANSPORTER_2"/>
    <property type="match status" value="2"/>
</dbReference>
<dbReference type="InterPro" id="IPR050107">
    <property type="entry name" value="ABC_carbohydrate_import_ATPase"/>
</dbReference>
<evidence type="ECO:0000256" key="9">
    <source>
        <dbReference type="ARBA" id="ARBA00023136"/>
    </source>
</evidence>
<evidence type="ECO:0000256" key="7">
    <source>
        <dbReference type="ARBA" id="ARBA00022840"/>
    </source>
</evidence>
<keyword evidence="7 11" id="KW-0067">ATP-binding</keyword>
<reference evidence="12" key="1">
    <citation type="submission" date="2015-09" db="EMBL/GenBank/DDBJ databases">
        <authorList>
            <person name="Rodrigo-Torres L."/>
            <person name="Arahal D.R."/>
        </authorList>
    </citation>
    <scope>NUCLEOTIDE SEQUENCE [LARGE SCALE GENOMIC DNA]</scope>
    <source>
        <strain evidence="12">CECT 4293</strain>
    </source>
</reference>
<dbReference type="AlphaFoldDB" id="A0A0P1ESS5"/>
<evidence type="ECO:0000256" key="2">
    <source>
        <dbReference type="ARBA" id="ARBA00022448"/>
    </source>
</evidence>
<dbReference type="SUPFAM" id="SSF52540">
    <property type="entry name" value="P-loop containing nucleoside triphosphate hydrolases"/>
    <property type="match status" value="2"/>
</dbReference>
<keyword evidence="2" id="KW-0813">Transport</keyword>
<dbReference type="CDD" id="cd03216">
    <property type="entry name" value="ABC_Carb_Monos_I"/>
    <property type="match status" value="1"/>
</dbReference>
<evidence type="ECO:0000256" key="1">
    <source>
        <dbReference type="ARBA" id="ARBA00004202"/>
    </source>
</evidence>
<dbReference type="GO" id="GO:0005886">
    <property type="term" value="C:plasma membrane"/>
    <property type="evidence" value="ECO:0007669"/>
    <property type="project" value="UniProtKB-SubCell"/>
</dbReference>
<dbReference type="GO" id="GO:0005524">
    <property type="term" value="F:ATP binding"/>
    <property type="evidence" value="ECO:0007669"/>
    <property type="project" value="UniProtKB-KW"/>
</dbReference>
<dbReference type="SMART" id="SM00382">
    <property type="entry name" value="AAA"/>
    <property type="match status" value="2"/>
</dbReference>
<dbReference type="Pfam" id="PF00005">
    <property type="entry name" value="ABC_tran"/>
    <property type="match status" value="2"/>
</dbReference>
<dbReference type="GO" id="GO:0016887">
    <property type="term" value="F:ATP hydrolysis activity"/>
    <property type="evidence" value="ECO:0007669"/>
    <property type="project" value="InterPro"/>
</dbReference>
<evidence type="ECO:0000256" key="6">
    <source>
        <dbReference type="ARBA" id="ARBA00022741"/>
    </source>
</evidence>
<keyword evidence="6" id="KW-0547">Nucleotide-binding</keyword>
<evidence type="ECO:0000256" key="3">
    <source>
        <dbReference type="ARBA" id="ARBA00022475"/>
    </source>
</evidence>
<dbReference type="EC" id="3.6.3.17" evidence="11"/>
<dbReference type="EMBL" id="CYPS01000057">
    <property type="protein sequence ID" value="CUH44730.1"/>
    <property type="molecule type" value="Genomic_DNA"/>
</dbReference>
<dbReference type="CDD" id="cd03215">
    <property type="entry name" value="ABC_Carb_Monos_II"/>
    <property type="match status" value="1"/>
</dbReference>
<keyword evidence="3" id="KW-1003">Cell membrane</keyword>
<comment type="subcellular location">
    <subcellularLocation>
        <location evidence="1">Cell membrane</location>
        <topology evidence="1">Peripheral membrane protein</topology>
    </subcellularLocation>
</comment>
<dbReference type="PROSITE" id="PS00211">
    <property type="entry name" value="ABC_TRANSPORTER_1"/>
    <property type="match status" value="1"/>
</dbReference>
<organism evidence="11 12">
    <name type="scientific">Ruegeria atlantica</name>
    <dbReference type="NCBI Taxonomy" id="81569"/>
    <lineage>
        <taxon>Bacteria</taxon>
        <taxon>Pseudomonadati</taxon>
        <taxon>Pseudomonadota</taxon>
        <taxon>Alphaproteobacteria</taxon>
        <taxon>Rhodobacterales</taxon>
        <taxon>Roseobacteraceae</taxon>
        <taxon>Ruegeria</taxon>
    </lineage>
</organism>
<dbReference type="InterPro" id="IPR003593">
    <property type="entry name" value="AAA+_ATPase"/>
</dbReference>
<evidence type="ECO:0000256" key="4">
    <source>
        <dbReference type="ARBA" id="ARBA00022597"/>
    </source>
</evidence>
<evidence type="ECO:0000259" key="10">
    <source>
        <dbReference type="PROSITE" id="PS50893"/>
    </source>
</evidence>